<feature type="domain" description="DUF559" evidence="1">
    <location>
        <begin position="6"/>
        <end position="107"/>
    </location>
</feature>
<organism evidence="2 3">
    <name type="scientific">Asticcacaulis machinosus</name>
    <dbReference type="NCBI Taxonomy" id="2984211"/>
    <lineage>
        <taxon>Bacteria</taxon>
        <taxon>Pseudomonadati</taxon>
        <taxon>Pseudomonadota</taxon>
        <taxon>Alphaproteobacteria</taxon>
        <taxon>Caulobacterales</taxon>
        <taxon>Caulobacteraceae</taxon>
        <taxon>Asticcacaulis</taxon>
    </lineage>
</organism>
<reference evidence="2 3" key="1">
    <citation type="submission" date="2023-01" db="EMBL/GenBank/DDBJ databases">
        <title>Novel species of the genus Asticcacaulis isolated from rivers.</title>
        <authorList>
            <person name="Lu H."/>
        </authorList>
    </citation>
    <scope>NUCLEOTIDE SEQUENCE [LARGE SCALE GENOMIC DNA]</scope>
    <source>
        <strain evidence="2 3">LKC15W</strain>
    </source>
</reference>
<proteinExistence type="predicted"/>
<dbReference type="EMBL" id="JAQQKV010000001">
    <property type="protein sequence ID" value="MDC7675255.1"/>
    <property type="molecule type" value="Genomic_DNA"/>
</dbReference>
<dbReference type="InterPro" id="IPR047216">
    <property type="entry name" value="Endonuclease_DUF559_bact"/>
</dbReference>
<comment type="caution">
    <text evidence="2">The sequence shown here is derived from an EMBL/GenBank/DDBJ whole genome shotgun (WGS) entry which is preliminary data.</text>
</comment>
<dbReference type="PANTHER" id="PTHR38590">
    <property type="entry name" value="BLL0828 PROTEIN"/>
    <property type="match status" value="1"/>
</dbReference>
<sequence>MKPKYELARGLRRALTPPELMLWDRVKLRQPDGPTFRRQYAIGIYILDFYCIKARLAVEVDGEVHNLPAKAQHDEARINWLKTQGIETLRIPAKDIFERPDEVADGVWLMAVERLRAGVSPPLSLRDISPK</sequence>
<dbReference type="SUPFAM" id="SSF52980">
    <property type="entry name" value="Restriction endonuclease-like"/>
    <property type="match status" value="1"/>
</dbReference>
<evidence type="ECO:0000313" key="2">
    <source>
        <dbReference type="EMBL" id="MDC7675255.1"/>
    </source>
</evidence>
<accession>A0ABT5HG67</accession>
<dbReference type="PANTHER" id="PTHR38590:SF1">
    <property type="entry name" value="BLL0828 PROTEIN"/>
    <property type="match status" value="1"/>
</dbReference>
<dbReference type="InterPro" id="IPR011335">
    <property type="entry name" value="Restrct_endonuc-II-like"/>
</dbReference>
<dbReference type="CDD" id="cd01038">
    <property type="entry name" value="Endonuclease_DUF559"/>
    <property type="match status" value="1"/>
</dbReference>
<evidence type="ECO:0000259" key="1">
    <source>
        <dbReference type="Pfam" id="PF04480"/>
    </source>
</evidence>
<keyword evidence="2" id="KW-0540">Nuclease</keyword>
<keyword evidence="3" id="KW-1185">Reference proteome</keyword>
<keyword evidence="2" id="KW-0255">Endonuclease</keyword>
<evidence type="ECO:0000313" key="3">
    <source>
        <dbReference type="Proteomes" id="UP001218579"/>
    </source>
</evidence>
<dbReference type="Proteomes" id="UP001218579">
    <property type="component" value="Unassembled WGS sequence"/>
</dbReference>
<dbReference type="RefSeq" id="WP_272743567.1">
    <property type="nucleotide sequence ID" value="NZ_JAQQKV010000001.1"/>
</dbReference>
<dbReference type="InterPro" id="IPR007569">
    <property type="entry name" value="DUF559"/>
</dbReference>
<protein>
    <submittedName>
        <fullName evidence="2">Endonuclease domain-containing protein</fullName>
    </submittedName>
</protein>
<dbReference type="Gene3D" id="3.40.960.10">
    <property type="entry name" value="VSR Endonuclease"/>
    <property type="match status" value="1"/>
</dbReference>
<name>A0ABT5HG67_9CAUL</name>
<keyword evidence="2" id="KW-0378">Hydrolase</keyword>
<gene>
    <name evidence="2" type="ORF">PQU98_03885</name>
</gene>
<dbReference type="GO" id="GO:0004519">
    <property type="term" value="F:endonuclease activity"/>
    <property type="evidence" value="ECO:0007669"/>
    <property type="project" value="UniProtKB-KW"/>
</dbReference>
<dbReference type="Pfam" id="PF04480">
    <property type="entry name" value="DUF559"/>
    <property type="match status" value="1"/>
</dbReference>